<proteinExistence type="predicted"/>
<dbReference type="Proteomes" id="UP001472866">
    <property type="component" value="Chromosome 01"/>
</dbReference>
<dbReference type="AlphaFoldDB" id="A0AAX4NYA0"/>
<accession>A0AAX4NYA0</accession>
<keyword evidence="3" id="KW-1185">Reference proteome</keyword>
<evidence type="ECO:0000313" key="2">
    <source>
        <dbReference type="EMBL" id="WZN58487.1"/>
    </source>
</evidence>
<organism evidence="2 3">
    <name type="scientific">Chloropicon roscoffensis</name>
    <dbReference type="NCBI Taxonomy" id="1461544"/>
    <lineage>
        <taxon>Eukaryota</taxon>
        <taxon>Viridiplantae</taxon>
        <taxon>Chlorophyta</taxon>
        <taxon>Chloropicophyceae</taxon>
        <taxon>Chloropicales</taxon>
        <taxon>Chloropicaceae</taxon>
        <taxon>Chloropicon</taxon>
    </lineage>
</organism>
<sequence>MAEPRPSCGELTDWELTDADRPYVEEFWERECLPGGYKHDPRLSLEAEVDGIPQKTEDGLVAVAPGRGIHLVVSCSAPLTSLLRRALLGNNNNGVGIGQIVAGPEGDGEVVDSDLYHLAGKDQDLEGKGKTLGGVLVLCRRPLPRSESWVKKWVGLLIDRFEPQTLHFCEDVQESNLGFDLPAGEEEEDGEGEGEGEGEGGRVEVLCSQRTDFLDHHRACVVPDLAESLCSQAIPEIPVLVERSTYHPVAVCHTRSEVGRSGVLRVARAFRPLLARAGGSEVESDAEVLQRLVDGAMEDFGGRRGPGGMYA</sequence>
<evidence type="ECO:0008006" key="4">
    <source>
        <dbReference type="Google" id="ProtNLM"/>
    </source>
</evidence>
<name>A0AAX4NYA0_9CHLO</name>
<evidence type="ECO:0000256" key="1">
    <source>
        <dbReference type="SAM" id="MobiDB-lite"/>
    </source>
</evidence>
<feature type="compositionally biased region" description="Acidic residues" evidence="1">
    <location>
        <begin position="183"/>
        <end position="198"/>
    </location>
</feature>
<evidence type="ECO:0000313" key="3">
    <source>
        <dbReference type="Proteomes" id="UP001472866"/>
    </source>
</evidence>
<reference evidence="2 3" key="1">
    <citation type="submission" date="2024-03" db="EMBL/GenBank/DDBJ databases">
        <title>Complete genome sequence of the green alga Chloropicon roscoffensis RCC1871.</title>
        <authorList>
            <person name="Lemieux C."/>
            <person name="Pombert J.-F."/>
            <person name="Otis C."/>
            <person name="Turmel M."/>
        </authorList>
    </citation>
    <scope>NUCLEOTIDE SEQUENCE [LARGE SCALE GENOMIC DNA]</scope>
    <source>
        <strain evidence="2 3">RCC1871</strain>
    </source>
</reference>
<dbReference type="EMBL" id="CP151501">
    <property type="protein sequence ID" value="WZN58487.1"/>
    <property type="molecule type" value="Genomic_DNA"/>
</dbReference>
<feature type="region of interest" description="Disordered" evidence="1">
    <location>
        <begin position="180"/>
        <end position="200"/>
    </location>
</feature>
<gene>
    <name evidence="2" type="ORF">HKI87_01g00090</name>
</gene>
<protein>
    <recommendedName>
        <fullName evidence="4">Proteasome assembly chaperone 1</fullName>
    </recommendedName>
</protein>